<dbReference type="PANTHER" id="PTHR20883:SF46">
    <property type="entry name" value="PHYTANOYL-COA HYDROXYLASE"/>
    <property type="match status" value="1"/>
</dbReference>
<proteinExistence type="predicted"/>
<dbReference type="Pfam" id="PF05721">
    <property type="entry name" value="PhyH"/>
    <property type="match status" value="1"/>
</dbReference>
<name>A0ABV7Y854_9ACTN</name>
<evidence type="ECO:0000313" key="2">
    <source>
        <dbReference type="Proteomes" id="UP001595699"/>
    </source>
</evidence>
<keyword evidence="2" id="KW-1185">Reference proteome</keyword>
<dbReference type="RefSeq" id="WP_205117240.1">
    <property type="nucleotide sequence ID" value="NZ_JAFBCM010000001.1"/>
</dbReference>
<reference evidence="2" key="1">
    <citation type="journal article" date="2019" name="Int. J. Syst. Evol. Microbiol.">
        <title>The Global Catalogue of Microorganisms (GCM) 10K type strain sequencing project: providing services to taxonomists for standard genome sequencing and annotation.</title>
        <authorList>
            <consortium name="The Broad Institute Genomics Platform"/>
            <consortium name="The Broad Institute Genome Sequencing Center for Infectious Disease"/>
            <person name="Wu L."/>
            <person name="Ma J."/>
        </authorList>
    </citation>
    <scope>NUCLEOTIDE SEQUENCE [LARGE SCALE GENOMIC DNA]</scope>
    <source>
        <strain evidence="2">CGMCC 4.7241</strain>
    </source>
</reference>
<accession>A0ABV7Y854</accession>
<dbReference type="InterPro" id="IPR008775">
    <property type="entry name" value="Phytyl_CoA_dOase-like"/>
</dbReference>
<dbReference type="SUPFAM" id="SSF51197">
    <property type="entry name" value="Clavaminate synthase-like"/>
    <property type="match status" value="1"/>
</dbReference>
<dbReference type="EMBL" id="JBHRZH010000006">
    <property type="protein sequence ID" value="MFC3761014.1"/>
    <property type="molecule type" value="Genomic_DNA"/>
</dbReference>
<evidence type="ECO:0000313" key="1">
    <source>
        <dbReference type="EMBL" id="MFC3761014.1"/>
    </source>
</evidence>
<comment type="caution">
    <text evidence="1">The sequence shown here is derived from an EMBL/GenBank/DDBJ whole genome shotgun (WGS) entry which is preliminary data.</text>
</comment>
<keyword evidence="1" id="KW-0223">Dioxygenase</keyword>
<keyword evidence="1" id="KW-0560">Oxidoreductase</keyword>
<organism evidence="1 2">
    <name type="scientific">Tenggerimyces flavus</name>
    <dbReference type="NCBI Taxonomy" id="1708749"/>
    <lineage>
        <taxon>Bacteria</taxon>
        <taxon>Bacillati</taxon>
        <taxon>Actinomycetota</taxon>
        <taxon>Actinomycetes</taxon>
        <taxon>Propionibacteriales</taxon>
        <taxon>Nocardioidaceae</taxon>
        <taxon>Tenggerimyces</taxon>
    </lineage>
</organism>
<protein>
    <submittedName>
        <fullName evidence="1">Phytanoyl-CoA dioxygenase family protein</fullName>
    </submittedName>
</protein>
<dbReference type="Gene3D" id="2.60.120.620">
    <property type="entry name" value="q2cbj1_9rhob like domain"/>
    <property type="match status" value="1"/>
</dbReference>
<gene>
    <name evidence="1" type="ORF">ACFOUW_09190</name>
</gene>
<dbReference type="PANTHER" id="PTHR20883">
    <property type="entry name" value="PHYTANOYL-COA DIOXYGENASE DOMAIN CONTAINING 1"/>
    <property type="match status" value="1"/>
</dbReference>
<sequence>MTTTDSVAGLITDEMREQYRTEGYFLLERALSDEHLELLRGGAQFSIDKLDAAMDEAGVDRIGINARGKRYFSNFIYRDRPELRQFLFSELMKQICLATLGKNAYLFWEQYVIKAADPDTSFAWHQDSGYVHEDHEPYLTCWIALDDVTEENGSVYLLPYSRSGIKSYVKHIPDPVVNDRVAYFGSDPGMPVIVPAGSIAVFSSVVLHRSGPNLTDKLRRVYLAQYSGEVIMSKDGKEPWGSFDQFLADGEVVAEM</sequence>
<dbReference type="Proteomes" id="UP001595699">
    <property type="component" value="Unassembled WGS sequence"/>
</dbReference>
<dbReference type="GO" id="GO:0051213">
    <property type="term" value="F:dioxygenase activity"/>
    <property type="evidence" value="ECO:0007669"/>
    <property type="project" value="UniProtKB-KW"/>
</dbReference>